<accession>A0A5B7J3F8</accession>
<organism evidence="2 3">
    <name type="scientific">Portunus trituberculatus</name>
    <name type="common">Swimming crab</name>
    <name type="synonym">Neptunus trituberculatus</name>
    <dbReference type="NCBI Taxonomy" id="210409"/>
    <lineage>
        <taxon>Eukaryota</taxon>
        <taxon>Metazoa</taxon>
        <taxon>Ecdysozoa</taxon>
        <taxon>Arthropoda</taxon>
        <taxon>Crustacea</taxon>
        <taxon>Multicrustacea</taxon>
        <taxon>Malacostraca</taxon>
        <taxon>Eumalacostraca</taxon>
        <taxon>Eucarida</taxon>
        <taxon>Decapoda</taxon>
        <taxon>Pleocyemata</taxon>
        <taxon>Brachyura</taxon>
        <taxon>Eubrachyura</taxon>
        <taxon>Portunoidea</taxon>
        <taxon>Portunidae</taxon>
        <taxon>Portuninae</taxon>
        <taxon>Portunus</taxon>
    </lineage>
</organism>
<comment type="caution">
    <text evidence="2">The sequence shown here is derived from an EMBL/GenBank/DDBJ whole genome shotgun (WGS) entry which is preliminary data.</text>
</comment>
<sequence length="87" mass="8925">MQMTLSGRASLGSCVSRRVPGGSHALAAPQSPCPVGLWHIYPPSAGRPLSSPSAPAPLSPSAPCTPPNTGPLSETLHRRCIIAFKGQ</sequence>
<dbReference type="Proteomes" id="UP000324222">
    <property type="component" value="Unassembled WGS sequence"/>
</dbReference>
<name>A0A5B7J3F8_PORTR</name>
<feature type="compositionally biased region" description="Pro residues" evidence="1">
    <location>
        <begin position="54"/>
        <end position="69"/>
    </location>
</feature>
<gene>
    <name evidence="2" type="ORF">E2C01_087479</name>
</gene>
<evidence type="ECO:0000313" key="3">
    <source>
        <dbReference type="Proteomes" id="UP000324222"/>
    </source>
</evidence>
<evidence type="ECO:0000256" key="1">
    <source>
        <dbReference type="SAM" id="MobiDB-lite"/>
    </source>
</evidence>
<evidence type="ECO:0000313" key="2">
    <source>
        <dbReference type="EMBL" id="MPC92391.1"/>
    </source>
</evidence>
<proteinExistence type="predicted"/>
<dbReference type="EMBL" id="VSRR010091108">
    <property type="protein sequence ID" value="MPC92391.1"/>
    <property type="molecule type" value="Genomic_DNA"/>
</dbReference>
<protein>
    <submittedName>
        <fullName evidence="2">Uncharacterized protein</fullName>
    </submittedName>
</protein>
<feature type="region of interest" description="Disordered" evidence="1">
    <location>
        <begin position="46"/>
        <end position="71"/>
    </location>
</feature>
<reference evidence="2 3" key="1">
    <citation type="submission" date="2019-05" db="EMBL/GenBank/DDBJ databases">
        <title>Another draft genome of Portunus trituberculatus and its Hox gene families provides insights of decapod evolution.</title>
        <authorList>
            <person name="Jeong J.-H."/>
            <person name="Song I."/>
            <person name="Kim S."/>
            <person name="Choi T."/>
            <person name="Kim D."/>
            <person name="Ryu S."/>
            <person name="Kim W."/>
        </authorList>
    </citation>
    <scope>NUCLEOTIDE SEQUENCE [LARGE SCALE GENOMIC DNA]</scope>
    <source>
        <tissue evidence="2">Muscle</tissue>
    </source>
</reference>
<keyword evidence="3" id="KW-1185">Reference proteome</keyword>
<dbReference type="AlphaFoldDB" id="A0A5B7J3F8"/>